<evidence type="ECO:0000313" key="1">
    <source>
        <dbReference type="EMBL" id="SHK06904.1"/>
    </source>
</evidence>
<organism evidence="1 2">
    <name type="scientific">Hathewaya proteolytica DSM 3090</name>
    <dbReference type="NCBI Taxonomy" id="1121331"/>
    <lineage>
        <taxon>Bacteria</taxon>
        <taxon>Bacillati</taxon>
        <taxon>Bacillota</taxon>
        <taxon>Clostridia</taxon>
        <taxon>Eubacteriales</taxon>
        <taxon>Clostridiaceae</taxon>
        <taxon>Hathewaya</taxon>
    </lineage>
</organism>
<gene>
    <name evidence="1" type="ORF">SAMN02745248_01687</name>
</gene>
<name>A0A1M6PG62_9CLOT</name>
<dbReference type="EMBL" id="FRAD01000013">
    <property type="protein sequence ID" value="SHK06904.1"/>
    <property type="molecule type" value="Genomic_DNA"/>
</dbReference>
<dbReference type="AlphaFoldDB" id="A0A1M6PG62"/>
<sequence>MKNIKILKKVDLLALTKNSVKGEEYPLCFFKYAECHDKLSLFFALSFPNCSF</sequence>
<reference evidence="1 2" key="1">
    <citation type="submission" date="2016-11" db="EMBL/GenBank/DDBJ databases">
        <authorList>
            <person name="Jaros S."/>
            <person name="Januszkiewicz K."/>
            <person name="Wedrychowicz H."/>
        </authorList>
    </citation>
    <scope>NUCLEOTIDE SEQUENCE [LARGE SCALE GENOMIC DNA]</scope>
    <source>
        <strain evidence="1 2">DSM 3090</strain>
    </source>
</reference>
<accession>A0A1M6PG62</accession>
<keyword evidence="2" id="KW-1185">Reference proteome</keyword>
<protein>
    <submittedName>
        <fullName evidence="1">Uncharacterized protein</fullName>
    </submittedName>
</protein>
<evidence type="ECO:0000313" key="2">
    <source>
        <dbReference type="Proteomes" id="UP000183952"/>
    </source>
</evidence>
<proteinExistence type="predicted"/>
<dbReference type="Proteomes" id="UP000183952">
    <property type="component" value="Unassembled WGS sequence"/>
</dbReference>